<gene>
    <name evidence="3" type="ORF">PACLA_8A009452</name>
</gene>
<comment type="caution">
    <text evidence="3">The sequence shown here is derived from an EMBL/GenBank/DDBJ whole genome shotgun (WGS) entry which is preliminary data.</text>
</comment>
<dbReference type="Proteomes" id="UP001152795">
    <property type="component" value="Unassembled WGS sequence"/>
</dbReference>
<dbReference type="OrthoDB" id="5958775at2759"/>
<evidence type="ECO:0000256" key="1">
    <source>
        <dbReference type="SAM" id="MobiDB-lite"/>
    </source>
</evidence>
<feature type="region of interest" description="Disordered" evidence="1">
    <location>
        <begin position="37"/>
        <end position="67"/>
    </location>
</feature>
<dbReference type="Pfam" id="PF20231">
    <property type="entry name" value="DUF6589"/>
    <property type="match status" value="1"/>
</dbReference>
<evidence type="ECO:0000313" key="4">
    <source>
        <dbReference type="Proteomes" id="UP001152795"/>
    </source>
</evidence>
<evidence type="ECO:0000313" key="3">
    <source>
        <dbReference type="EMBL" id="CAB3988575.1"/>
    </source>
</evidence>
<proteinExistence type="predicted"/>
<dbReference type="EMBL" id="CACRXK020001346">
    <property type="protein sequence ID" value="CAB3988575.1"/>
    <property type="molecule type" value="Genomic_DNA"/>
</dbReference>
<feature type="domain" description="DUF6589" evidence="2">
    <location>
        <begin position="59"/>
        <end position="223"/>
    </location>
</feature>
<dbReference type="AlphaFoldDB" id="A0A6S7GA22"/>
<feature type="compositionally biased region" description="Pro residues" evidence="1">
    <location>
        <begin position="45"/>
        <end position="54"/>
    </location>
</feature>
<protein>
    <recommendedName>
        <fullName evidence="2">DUF6589 domain-containing protein</fullName>
    </recommendedName>
</protein>
<reference evidence="3" key="1">
    <citation type="submission" date="2020-04" db="EMBL/GenBank/DDBJ databases">
        <authorList>
            <person name="Alioto T."/>
            <person name="Alioto T."/>
            <person name="Gomez Garrido J."/>
        </authorList>
    </citation>
    <scope>NUCLEOTIDE SEQUENCE</scope>
    <source>
        <strain evidence="3">A484AB</strain>
    </source>
</reference>
<dbReference type="InterPro" id="IPR046496">
    <property type="entry name" value="DUF6589"/>
</dbReference>
<evidence type="ECO:0000259" key="2">
    <source>
        <dbReference type="Pfam" id="PF20231"/>
    </source>
</evidence>
<keyword evidence="4" id="KW-1185">Reference proteome</keyword>
<sequence length="290" mass="33502">MQDKENAIKNQQLTNDGRFPCRFSGCTLSFKYDGKSRRKHELTHHPPPVIPHAPEPTNTTAEESSLSDESLMKDDIYNYNCGLLSHGMTFLNFLDAVKEGDGRRIMRQYKYLLLYCKADKHSSKYALECLYQMFLINTILSPRDAHRYIWNRGVNNHGMLGKNIPLDLEVEHSNHYLKQAVKNLGPNVNPASISRICKSEKCTRTIINTLQESVKKGFKSGKHTNKNDDEDLKTIVDKLVEHHAFVKQNARTYHSFNNIDRNPLLGLDISMVYKWINEHKENIKKNTKAR</sequence>
<feature type="compositionally biased region" description="Polar residues" evidence="1">
    <location>
        <begin position="57"/>
        <end position="67"/>
    </location>
</feature>
<name>A0A6S7GA22_PARCT</name>
<accession>A0A6S7GA22</accession>
<organism evidence="3 4">
    <name type="scientific">Paramuricea clavata</name>
    <name type="common">Red gorgonian</name>
    <name type="synonym">Violescent sea-whip</name>
    <dbReference type="NCBI Taxonomy" id="317549"/>
    <lineage>
        <taxon>Eukaryota</taxon>
        <taxon>Metazoa</taxon>
        <taxon>Cnidaria</taxon>
        <taxon>Anthozoa</taxon>
        <taxon>Octocorallia</taxon>
        <taxon>Malacalcyonacea</taxon>
        <taxon>Plexauridae</taxon>
        <taxon>Paramuricea</taxon>
    </lineage>
</organism>